<gene>
    <name evidence="1" type="ORF">PsorP6_001316</name>
</gene>
<accession>A0ACC0WXI2</accession>
<protein>
    <submittedName>
        <fullName evidence="1">Uncharacterized protein</fullName>
    </submittedName>
</protein>
<comment type="caution">
    <text evidence="1">The sequence shown here is derived from an EMBL/GenBank/DDBJ whole genome shotgun (WGS) entry which is preliminary data.</text>
</comment>
<dbReference type="EMBL" id="CM047580">
    <property type="protein sequence ID" value="KAI9922828.1"/>
    <property type="molecule type" value="Genomic_DNA"/>
</dbReference>
<sequence length="131" mass="14817">MKACNWSYRSKWDHCRTVLSATRWAFPTKSQIFLCLRSLSGPADARRRSIIMPRGFVASEEASHGDGSKCASKNDVHVSNGHRLFGRTGVVVVHMRRLEHPKRQLVVPICLGVFVHAMHGQKTRRLIDLPT</sequence>
<evidence type="ECO:0000313" key="2">
    <source>
        <dbReference type="Proteomes" id="UP001163321"/>
    </source>
</evidence>
<name>A0ACC0WXI2_9STRA</name>
<keyword evidence="2" id="KW-1185">Reference proteome</keyword>
<reference evidence="1 2" key="1">
    <citation type="journal article" date="2022" name="bioRxiv">
        <title>The genome of the oomycete Peronosclerospora sorghi, a cosmopolitan pathogen of maize and sorghum, is inflated with dispersed pseudogenes.</title>
        <authorList>
            <person name="Fletcher K."/>
            <person name="Martin F."/>
            <person name="Isakeit T."/>
            <person name="Cavanaugh K."/>
            <person name="Magill C."/>
            <person name="Michelmore R."/>
        </authorList>
    </citation>
    <scope>NUCLEOTIDE SEQUENCE [LARGE SCALE GENOMIC DNA]</scope>
    <source>
        <strain evidence="1">P6</strain>
    </source>
</reference>
<evidence type="ECO:0000313" key="1">
    <source>
        <dbReference type="EMBL" id="KAI9922828.1"/>
    </source>
</evidence>
<proteinExistence type="predicted"/>
<dbReference type="Proteomes" id="UP001163321">
    <property type="component" value="Chromosome 1"/>
</dbReference>
<organism evidence="1 2">
    <name type="scientific">Peronosclerospora sorghi</name>
    <dbReference type="NCBI Taxonomy" id="230839"/>
    <lineage>
        <taxon>Eukaryota</taxon>
        <taxon>Sar</taxon>
        <taxon>Stramenopiles</taxon>
        <taxon>Oomycota</taxon>
        <taxon>Peronosporomycetes</taxon>
        <taxon>Peronosporales</taxon>
        <taxon>Peronosporaceae</taxon>
        <taxon>Peronosclerospora</taxon>
    </lineage>
</organism>